<evidence type="ECO:0000256" key="5">
    <source>
        <dbReference type="ARBA" id="ARBA00022679"/>
    </source>
</evidence>
<keyword evidence="7" id="KW-0735">Signal-anchor</keyword>
<evidence type="ECO:0000313" key="15">
    <source>
        <dbReference type="EMBL" id="CAH1802710.1"/>
    </source>
</evidence>
<dbReference type="PANTHER" id="PTHR11929">
    <property type="entry name" value="ALPHA- 1,3 -FUCOSYLTRANSFERASE"/>
    <property type="match status" value="1"/>
</dbReference>
<dbReference type="Proteomes" id="UP000749559">
    <property type="component" value="Unassembled WGS sequence"/>
</dbReference>
<dbReference type="InterPro" id="IPR038577">
    <property type="entry name" value="GT10-like_C_sf"/>
</dbReference>
<accession>A0A8J1TYV6</accession>
<evidence type="ECO:0000256" key="8">
    <source>
        <dbReference type="ARBA" id="ARBA00022989"/>
    </source>
</evidence>
<protein>
    <recommendedName>
        <fullName evidence="11">Fucosyltransferase</fullName>
        <ecNumber evidence="11">2.4.1.-</ecNumber>
    </recommendedName>
</protein>
<keyword evidence="9 11" id="KW-0472">Membrane</keyword>
<dbReference type="Pfam" id="PF00852">
    <property type="entry name" value="Glyco_transf_10"/>
    <property type="match status" value="1"/>
</dbReference>
<dbReference type="OrthoDB" id="427096at2759"/>
<keyword evidence="8 11" id="KW-1133">Transmembrane helix</keyword>
<gene>
    <name evidence="14" type="ORF">OFUS_LOCUS26354</name>
    <name evidence="15" type="ORF">OFUS_LOCUS26361</name>
</gene>
<evidence type="ECO:0000259" key="12">
    <source>
        <dbReference type="Pfam" id="PF00852"/>
    </source>
</evidence>
<proteinExistence type="inferred from homology"/>
<comment type="pathway">
    <text evidence="2">Protein modification; protein glycosylation.</text>
</comment>
<keyword evidence="10" id="KW-0325">Glycoprotein</keyword>
<dbReference type="SUPFAM" id="SSF53756">
    <property type="entry name" value="UDP-Glycosyltransferase/glycogen phosphorylase"/>
    <property type="match status" value="1"/>
</dbReference>
<dbReference type="InterPro" id="IPR031481">
    <property type="entry name" value="Glyco_tran_10_N"/>
</dbReference>
<dbReference type="EC" id="2.4.1.-" evidence="11"/>
<feature type="domain" description="Fucosyltransferase N-terminal" evidence="13">
    <location>
        <begin position="103"/>
        <end position="212"/>
    </location>
</feature>
<evidence type="ECO:0000256" key="9">
    <source>
        <dbReference type="ARBA" id="ARBA00023136"/>
    </source>
</evidence>
<dbReference type="UniPathway" id="UPA00378"/>
<feature type="transmembrane region" description="Helical" evidence="11">
    <location>
        <begin position="12"/>
        <end position="28"/>
    </location>
</feature>
<evidence type="ECO:0000256" key="4">
    <source>
        <dbReference type="ARBA" id="ARBA00022676"/>
    </source>
</evidence>
<evidence type="ECO:0000256" key="6">
    <source>
        <dbReference type="ARBA" id="ARBA00022692"/>
    </source>
</evidence>
<dbReference type="Pfam" id="PF17039">
    <property type="entry name" value="Glyco_tran_10_N"/>
    <property type="match status" value="1"/>
</dbReference>
<evidence type="ECO:0000256" key="1">
    <source>
        <dbReference type="ARBA" id="ARBA00004167"/>
    </source>
</evidence>
<dbReference type="PANTHER" id="PTHR11929:SF145">
    <property type="entry name" value="ALPHA-(1,3)-FUCOSYLTRANSFERASE FUT-1"/>
    <property type="match status" value="1"/>
</dbReference>
<dbReference type="GO" id="GO:0046920">
    <property type="term" value="F:alpha-(1-&gt;3)-fucosyltransferase activity"/>
    <property type="evidence" value="ECO:0007669"/>
    <property type="project" value="TreeGrafter"/>
</dbReference>
<keyword evidence="5 11" id="KW-0808">Transferase</keyword>
<dbReference type="EMBL" id="CAIIXF020000035">
    <property type="protein sequence ID" value="CAH1802703.1"/>
    <property type="molecule type" value="Genomic_DNA"/>
</dbReference>
<dbReference type="GO" id="GO:0032580">
    <property type="term" value="C:Golgi cisterna membrane"/>
    <property type="evidence" value="ECO:0007669"/>
    <property type="project" value="UniProtKB-SubCell"/>
</dbReference>
<comment type="similarity">
    <text evidence="3 11">Belongs to the glycosyltransferase 10 family.</text>
</comment>
<dbReference type="Gene3D" id="3.40.50.11660">
    <property type="entry name" value="Glycosyl transferase family 10, C-terminal domain"/>
    <property type="match status" value="1"/>
</dbReference>
<evidence type="ECO:0000256" key="2">
    <source>
        <dbReference type="ARBA" id="ARBA00004922"/>
    </source>
</evidence>
<keyword evidence="16" id="KW-1185">Reference proteome</keyword>
<dbReference type="InterPro" id="IPR001503">
    <property type="entry name" value="Glyco_trans_10"/>
</dbReference>
<keyword evidence="11" id="KW-0333">Golgi apparatus</keyword>
<evidence type="ECO:0000313" key="16">
    <source>
        <dbReference type="Proteomes" id="UP000749559"/>
    </source>
</evidence>
<comment type="caution">
    <text evidence="14">The sequence shown here is derived from an EMBL/GenBank/DDBJ whole genome shotgun (WGS) entry which is preliminary data.</text>
</comment>
<feature type="domain" description="Fucosyltransferase C-terminal" evidence="12">
    <location>
        <begin position="234"/>
        <end position="415"/>
    </location>
</feature>
<evidence type="ECO:0000313" key="14">
    <source>
        <dbReference type="EMBL" id="CAH1802703.1"/>
    </source>
</evidence>
<reference evidence="14" key="1">
    <citation type="submission" date="2022-03" db="EMBL/GenBank/DDBJ databases">
        <authorList>
            <person name="Martin C."/>
        </authorList>
    </citation>
    <scope>NUCLEOTIDE SEQUENCE</scope>
</reference>
<evidence type="ECO:0000256" key="7">
    <source>
        <dbReference type="ARBA" id="ARBA00022968"/>
    </source>
</evidence>
<keyword evidence="4 11" id="KW-0328">Glycosyltransferase</keyword>
<keyword evidence="6 11" id="KW-0812">Transmembrane</keyword>
<sequence length="428" mass="49895">MMALLGPRRNFIYFIGSFTSVIVFYYFFSTVGKITENIGIKRARFYKDIALKVQTHINKLTVRGGGPELQDVRGDMIQEDVPNPINETTANLSSRPSYVTSKKEFLILQWVAYQNITIGGLKTANWKVKNCKITSNRTQLNSSDAIVISTLNLRSITDLPNHRSPWQRWVMMHDDHPYHIRVTKRWKLEQLDGIFNWTMTYKMDSDVPIPYGWKEKRTSSVQVDNFAERHKNDKKKSIVAAMISSCNPSSHNDRMGYVKRLMKHIPVDVYGACGNFTCPGRYVRTCKEIQKYKFYLAFENNNCNGYITEKLWSNAFQNEVVPVVMGPPKKDYLDQVPPNSVIHVDDFKSPAHLAEYLKILDGNSTEYNEYFKWKKDYKTFVRAQFLTYKHWETLCDKLNSAREGEVKTHKKISQWFNPENNCISKKWP</sequence>
<organism evidence="14 16">
    <name type="scientific">Owenia fusiformis</name>
    <name type="common">Polychaete worm</name>
    <dbReference type="NCBI Taxonomy" id="6347"/>
    <lineage>
        <taxon>Eukaryota</taxon>
        <taxon>Metazoa</taxon>
        <taxon>Spiralia</taxon>
        <taxon>Lophotrochozoa</taxon>
        <taxon>Annelida</taxon>
        <taxon>Polychaeta</taxon>
        <taxon>Sedentaria</taxon>
        <taxon>Canalipalpata</taxon>
        <taxon>Sabellida</taxon>
        <taxon>Oweniida</taxon>
        <taxon>Oweniidae</taxon>
        <taxon>Owenia</taxon>
    </lineage>
</organism>
<evidence type="ECO:0000256" key="10">
    <source>
        <dbReference type="ARBA" id="ARBA00023180"/>
    </source>
</evidence>
<dbReference type="FunFam" id="3.40.50.11660:FF:000004">
    <property type="entry name" value="Glycoprotein 3-alpha-L-fucosyltransferase A"/>
    <property type="match status" value="1"/>
</dbReference>
<comment type="subcellular location">
    <subcellularLocation>
        <location evidence="11">Golgi apparatus</location>
        <location evidence="11">Golgi stack membrane</location>
        <topology evidence="11">Single-pass type II membrane protein</topology>
    </subcellularLocation>
    <subcellularLocation>
        <location evidence="1">Membrane</location>
        <topology evidence="1">Single-pass membrane protein</topology>
    </subcellularLocation>
</comment>
<evidence type="ECO:0000256" key="11">
    <source>
        <dbReference type="RuleBase" id="RU003832"/>
    </source>
</evidence>
<evidence type="ECO:0000256" key="3">
    <source>
        <dbReference type="ARBA" id="ARBA00008919"/>
    </source>
</evidence>
<name>A0A8J1TYV6_OWEFU</name>
<dbReference type="InterPro" id="IPR055270">
    <property type="entry name" value="Glyco_tran_10_C"/>
</dbReference>
<dbReference type="AlphaFoldDB" id="A0A8J1TYV6"/>
<evidence type="ECO:0000259" key="13">
    <source>
        <dbReference type="Pfam" id="PF17039"/>
    </source>
</evidence>
<dbReference type="EMBL" id="CAIIXF020000046">
    <property type="protein sequence ID" value="CAH1802710.1"/>
    <property type="molecule type" value="Genomic_DNA"/>
</dbReference>